<organism evidence="2 3">
    <name type="scientific">Colletotrichum tanaceti</name>
    <dbReference type="NCBI Taxonomy" id="1306861"/>
    <lineage>
        <taxon>Eukaryota</taxon>
        <taxon>Fungi</taxon>
        <taxon>Dikarya</taxon>
        <taxon>Ascomycota</taxon>
        <taxon>Pezizomycotina</taxon>
        <taxon>Sordariomycetes</taxon>
        <taxon>Hypocreomycetidae</taxon>
        <taxon>Glomerellales</taxon>
        <taxon>Glomerellaceae</taxon>
        <taxon>Colletotrichum</taxon>
        <taxon>Colletotrichum destructivum species complex</taxon>
    </lineage>
</organism>
<name>A0A4U6X9G3_9PEZI</name>
<proteinExistence type="predicted"/>
<reference evidence="2 3" key="1">
    <citation type="journal article" date="2019" name="PLoS ONE">
        <title>Comparative genome analysis indicates high evolutionary potential of pathogenicity genes in Colletotrichum tanaceti.</title>
        <authorList>
            <person name="Lelwala R.V."/>
            <person name="Korhonen P.K."/>
            <person name="Young N.D."/>
            <person name="Scott J.B."/>
            <person name="Ades P.A."/>
            <person name="Gasser R.B."/>
            <person name="Taylor P.W.J."/>
        </authorList>
    </citation>
    <scope>NUCLEOTIDE SEQUENCE [LARGE SCALE GENOMIC DNA]</scope>
    <source>
        <strain evidence="2">BRIP57314</strain>
    </source>
</reference>
<evidence type="ECO:0000256" key="1">
    <source>
        <dbReference type="SAM" id="MobiDB-lite"/>
    </source>
</evidence>
<feature type="compositionally biased region" description="Polar residues" evidence="1">
    <location>
        <begin position="44"/>
        <end position="58"/>
    </location>
</feature>
<feature type="compositionally biased region" description="Polar residues" evidence="1">
    <location>
        <begin position="25"/>
        <end position="34"/>
    </location>
</feature>
<evidence type="ECO:0000313" key="2">
    <source>
        <dbReference type="EMBL" id="TKW51914.1"/>
    </source>
</evidence>
<comment type="caution">
    <text evidence="2">The sequence shown here is derived from an EMBL/GenBank/DDBJ whole genome shotgun (WGS) entry which is preliminary data.</text>
</comment>
<feature type="region of interest" description="Disordered" evidence="1">
    <location>
        <begin position="1"/>
        <end position="116"/>
    </location>
</feature>
<evidence type="ECO:0000313" key="3">
    <source>
        <dbReference type="Proteomes" id="UP000310108"/>
    </source>
</evidence>
<sequence length="116" mass="13212">MVDHDPARWSHSTGEAQQHDDRINAANQRSSGSSGVVEEATPGVNGNATDLSITVSSGQEAKDRRQRARREREERGRERQREQKREEEEKEREKIDRETRGASEKEASERGASRKK</sequence>
<accession>A0A4U6X9G3</accession>
<keyword evidence="3" id="KW-1185">Reference proteome</keyword>
<dbReference type="EMBL" id="PJEX01000274">
    <property type="protein sequence ID" value="TKW51914.1"/>
    <property type="molecule type" value="Genomic_DNA"/>
</dbReference>
<gene>
    <name evidence="2" type="ORF">CTA1_2959</name>
</gene>
<dbReference type="AlphaFoldDB" id="A0A4U6X9G3"/>
<feature type="compositionally biased region" description="Basic and acidic residues" evidence="1">
    <location>
        <begin position="70"/>
        <end position="116"/>
    </location>
</feature>
<dbReference type="Proteomes" id="UP000310108">
    <property type="component" value="Unassembled WGS sequence"/>
</dbReference>
<protein>
    <submittedName>
        <fullName evidence="2">Uncharacterized protein</fullName>
    </submittedName>
</protein>